<dbReference type="SMART" id="SM00487">
    <property type="entry name" value="DEXDc"/>
    <property type="match status" value="1"/>
</dbReference>
<feature type="domain" description="Helicase ATP-binding" evidence="17">
    <location>
        <begin position="188"/>
        <end position="430"/>
    </location>
</feature>
<dbReference type="PANTHER" id="PTHR11472:SF34">
    <property type="entry name" value="REGULATOR OF TELOMERE ELONGATION HELICASE 1"/>
    <property type="match status" value="1"/>
</dbReference>
<dbReference type="InterPro" id="IPR042493">
    <property type="entry name" value="XPD_DNA_FeS"/>
</dbReference>
<gene>
    <name evidence="18" type="primary">dinG</name>
    <name evidence="18" type="ORF">SPACI_046230</name>
</gene>
<keyword evidence="2" id="KW-0004">4Fe-4S</keyword>
<keyword evidence="18" id="KW-0540">Nuclease</keyword>
<dbReference type="Gene3D" id="1.10.30.20">
    <property type="entry name" value="Bacterial XPD DNA helicase, FeS cluster domain"/>
    <property type="match status" value="1"/>
</dbReference>
<dbReference type="InterPro" id="IPR010614">
    <property type="entry name" value="RAD3-like_helicase_DEAD"/>
</dbReference>
<keyword evidence="5" id="KW-0227">DNA damage</keyword>
<dbReference type="InterPro" id="IPR006555">
    <property type="entry name" value="ATP-dep_Helicase_C"/>
</dbReference>
<keyword evidence="4" id="KW-0547">Nucleotide-binding</keyword>
<keyword evidence="13" id="KW-0413">Isomerase</keyword>
<dbReference type="InterPro" id="IPR014013">
    <property type="entry name" value="Helic_SF1/SF2_ATP-bd_DinG/Rad3"/>
</dbReference>
<evidence type="ECO:0000256" key="8">
    <source>
        <dbReference type="ARBA" id="ARBA00022840"/>
    </source>
</evidence>
<keyword evidence="18" id="KW-0269">Exonuclease</keyword>
<accession>A0ABZ3J854</accession>
<dbReference type="Gene3D" id="1.10.275.40">
    <property type="match status" value="1"/>
</dbReference>
<keyword evidence="12" id="KW-0234">DNA repair</keyword>
<evidence type="ECO:0000256" key="10">
    <source>
        <dbReference type="ARBA" id="ARBA00023014"/>
    </source>
</evidence>
<keyword evidence="10" id="KW-0411">Iron-sulfur</keyword>
<keyword evidence="3" id="KW-0479">Metal-binding</keyword>
<dbReference type="Pfam" id="PF13307">
    <property type="entry name" value="Helicase_C_2"/>
    <property type="match status" value="1"/>
</dbReference>
<evidence type="ECO:0000256" key="4">
    <source>
        <dbReference type="ARBA" id="ARBA00022741"/>
    </source>
</evidence>
<name>A0ABZ3J854_SPOA4</name>
<dbReference type="SUPFAM" id="SSF52540">
    <property type="entry name" value="P-loop containing nucleoside triphosphate hydrolases"/>
    <property type="match status" value="1"/>
</dbReference>
<evidence type="ECO:0000256" key="2">
    <source>
        <dbReference type="ARBA" id="ARBA00022485"/>
    </source>
</evidence>
<dbReference type="GO" id="GO:0004527">
    <property type="term" value="F:exonuclease activity"/>
    <property type="evidence" value="ECO:0007669"/>
    <property type="project" value="UniProtKB-KW"/>
</dbReference>
<evidence type="ECO:0000256" key="6">
    <source>
        <dbReference type="ARBA" id="ARBA00022801"/>
    </source>
</evidence>
<dbReference type="InterPro" id="IPR027417">
    <property type="entry name" value="P-loop_NTPase"/>
</dbReference>
<proteinExistence type="inferred from homology"/>
<evidence type="ECO:0000313" key="19">
    <source>
        <dbReference type="Proteomes" id="UP000216052"/>
    </source>
</evidence>
<keyword evidence="19" id="KW-1185">Reference proteome</keyword>
<dbReference type="EC" id="5.6.2.3" evidence="15"/>
<evidence type="ECO:0000256" key="16">
    <source>
        <dbReference type="ARBA" id="ARBA00048954"/>
    </source>
</evidence>
<keyword evidence="7" id="KW-0347">Helicase</keyword>
<evidence type="ECO:0000256" key="7">
    <source>
        <dbReference type="ARBA" id="ARBA00022806"/>
    </source>
</evidence>
<dbReference type="InterPro" id="IPR011604">
    <property type="entry name" value="PDDEXK-like_dom_sf"/>
</dbReference>
<dbReference type="InterPro" id="IPR014001">
    <property type="entry name" value="Helicase_ATP-bd"/>
</dbReference>
<evidence type="ECO:0000256" key="5">
    <source>
        <dbReference type="ARBA" id="ARBA00022763"/>
    </source>
</evidence>
<dbReference type="EMBL" id="CP155571">
    <property type="protein sequence ID" value="XFO74513.1"/>
    <property type="molecule type" value="Genomic_DNA"/>
</dbReference>
<evidence type="ECO:0000256" key="14">
    <source>
        <dbReference type="ARBA" id="ARBA00038058"/>
    </source>
</evidence>
<dbReference type="InterPro" id="IPR006554">
    <property type="entry name" value="Helicase-like_DEXD_c2"/>
</dbReference>
<keyword evidence="11" id="KW-0238">DNA-binding</keyword>
<dbReference type="PANTHER" id="PTHR11472">
    <property type="entry name" value="DNA REPAIR DEAD HELICASE RAD3/XP-D SUBFAMILY MEMBER"/>
    <property type="match status" value="1"/>
</dbReference>
<evidence type="ECO:0000256" key="3">
    <source>
        <dbReference type="ARBA" id="ARBA00022723"/>
    </source>
</evidence>
<evidence type="ECO:0000256" key="15">
    <source>
        <dbReference type="ARBA" id="ARBA00044969"/>
    </source>
</evidence>
<evidence type="ECO:0000313" key="18">
    <source>
        <dbReference type="EMBL" id="XFO74513.1"/>
    </source>
</evidence>
<sequence length="795" mass="90053">MSSDSMIKTSVRNLVEFVLRSGDLSSAFAGSARMAEGSKIHRRLQHAQGGDYESEVFLSIIVERPDVQLQVSGRADGIITAQADTEPPQVTIDEIKSVTEELEAIDEAYNPLHWAQAKCYAYMYARKQELTQIDVQITYCQVATLEVKIFKKTYSLAELADFFDSLINQYALWAKRLGDWLEIRNGTARLLEFPFAEFRPSQRQLAVAVYTTLVKGKKLFAQAPTGTGKTMATLFPAVKALGLEQVEKIFFLTAKTVTRELAEAAFQLLRQAGLKCKTLTLTAKDKICFMPDAACTPEECPYAAGYYDRINQALNACWDQETFTRETIEQVAREHRLCPFELSLDLALWADVVICDYNYVFDPRVYLKRFFLENNGPYCFLIDEAHNLVDRAREMFSAEITKQSFLDLKKSLSQELPHVAKSAGKINTFMLQAGKLCVEQSAVGEADYCLTELPAKIFPLLRKFMDLAEKWLTKNEQAGFREELLELYFKVNAFVRTAELYDERYVTYYEKLDKNVKIKLFCINPSELLRQAVKRGKAAVFFSATLTPLTYFAEILGGEAEDGKLAVPSPFRQDHLGLLVADTIHTTYRMRDKTYEVIVDSITAATQAKTGNYLVFLPSYRYMEEVCRRFTLKNPAIRVIQQVGEMTEAERAAFLRQFSSDNETTLVGFAVMGGVFGEGIDLTGERLLGAVVVGVGLPKICLEREIIRQWFDQENHQGFEYAYVFPGMNKVLQAAGRVIRSEQDRGIVLLIDARFAQPGYRRLFPPEWKGAVSVKTVDSIAKQAGFFWNKDGKRI</sequence>
<dbReference type="InterPro" id="IPR045028">
    <property type="entry name" value="DinG/Rad3-like"/>
</dbReference>
<dbReference type="InterPro" id="IPR011545">
    <property type="entry name" value="DEAD/DEAH_box_helicase_dom"/>
</dbReference>
<dbReference type="SMART" id="SM00488">
    <property type="entry name" value="DEXDc2"/>
    <property type="match status" value="1"/>
</dbReference>
<dbReference type="Gene3D" id="3.90.320.10">
    <property type="match status" value="1"/>
</dbReference>
<protein>
    <recommendedName>
        <fullName evidence="15">DNA 5'-3' helicase</fullName>
        <ecNumber evidence="15">5.6.2.3</ecNumber>
    </recommendedName>
</protein>
<dbReference type="PROSITE" id="PS51193">
    <property type="entry name" value="HELICASE_ATP_BIND_2"/>
    <property type="match status" value="1"/>
</dbReference>
<keyword evidence="6 18" id="KW-0378">Hydrolase</keyword>
<dbReference type="SMART" id="SM00491">
    <property type="entry name" value="HELICc2"/>
    <property type="match status" value="1"/>
</dbReference>
<reference evidence="18" key="1">
    <citation type="submission" date="2024-05" db="EMBL/GenBank/DDBJ databases">
        <title>Isolation and characterization of Sporomusa carbonis sp. nov., a carboxydotrophic hydrogenogen in the genus of Sporomusa isolated from a charcoal burning pile.</title>
        <authorList>
            <person name="Boeer T."/>
            <person name="Rosenbaum F."/>
            <person name="Eysell L."/>
            <person name="Mueller V."/>
            <person name="Daniel R."/>
            <person name="Poehlein A."/>
        </authorList>
    </citation>
    <scope>NUCLEOTIDE SEQUENCE [LARGE SCALE GENOMIC DNA]</scope>
    <source>
        <strain evidence="18">DSM 3132</strain>
    </source>
</reference>
<evidence type="ECO:0000256" key="12">
    <source>
        <dbReference type="ARBA" id="ARBA00023204"/>
    </source>
</evidence>
<evidence type="ECO:0000256" key="1">
    <source>
        <dbReference type="ARBA" id="ARBA00001966"/>
    </source>
</evidence>
<dbReference type="Pfam" id="PF00270">
    <property type="entry name" value="DEAD"/>
    <property type="match status" value="1"/>
</dbReference>
<dbReference type="Pfam" id="PF06733">
    <property type="entry name" value="DEAD_2"/>
    <property type="match status" value="1"/>
</dbReference>
<comment type="cofactor">
    <cofactor evidence="1">
        <name>[4Fe-4S] cluster</name>
        <dbReference type="ChEBI" id="CHEBI:49883"/>
    </cofactor>
</comment>
<evidence type="ECO:0000259" key="17">
    <source>
        <dbReference type="PROSITE" id="PS51193"/>
    </source>
</evidence>
<organism evidence="18 19">
    <name type="scientific">Sporomusa acidovorans (strain ATCC 49682 / DSM 3132 / Mol)</name>
    <dbReference type="NCBI Taxonomy" id="1123286"/>
    <lineage>
        <taxon>Bacteria</taxon>
        <taxon>Bacillati</taxon>
        <taxon>Bacillota</taxon>
        <taxon>Negativicutes</taxon>
        <taxon>Selenomonadales</taxon>
        <taxon>Sporomusaceae</taxon>
        <taxon>Sporomusa</taxon>
    </lineage>
</organism>
<evidence type="ECO:0000256" key="13">
    <source>
        <dbReference type="ARBA" id="ARBA00023235"/>
    </source>
</evidence>
<comment type="similarity">
    <text evidence="14">Belongs to the helicase family. DinG subfamily.</text>
</comment>
<dbReference type="Proteomes" id="UP000216052">
    <property type="component" value="Chromosome"/>
</dbReference>
<keyword evidence="9" id="KW-0408">Iron</keyword>
<comment type="catalytic activity">
    <reaction evidence="16">
        <text>ATP + H2O = ADP + phosphate + H(+)</text>
        <dbReference type="Rhea" id="RHEA:13065"/>
        <dbReference type="ChEBI" id="CHEBI:15377"/>
        <dbReference type="ChEBI" id="CHEBI:15378"/>
        <dbReference type="ChEBI" id="CHEBI:30616"/>
        <dbReference type="ChEBI" id="CHEBI:43474"/>
        <dbReference type="ChEBI" id="CHEBI:456216"/>
        <dbReference type="EC" id="5.6.2.3"/>
    </reaction>
</comment>
<dbReference type="Gene3D" id="3.40.50.300">
    <property type="entry name" value="P-loop containing nucleotide triphosphate hydrolases"/>
    <property type="match status" value="2"/>
</dbReference>
<evidence type="ECO:0000256" key="9">
    <source>
        <dbReference type="ARBA" id="ARBA00023004"/>
    </source>
</evidence>
<evidence type="ECO:0000256" key="11">
    <source>
        <dbReference type="ARBA" id="ARBA00023125"/>
    </source>
</evidence>
<keyword evidence="8" id="KW-0067">ATP-binding</keyword>